<feature type="coiled-coil region" evidence="1">
    <location>
        <begin position="19"/>
        <end position="46"/>
    </location>
</feature>
<dbReference type="InterPro" id="IPR025004">
    <property type="entry name" value="SenN/SenS"/>
</dbReference>
<dbReference type="Pfam" id="PF13040">
    <property type="entry name" value="Fur_reg_FbpB"/>
    <property type="match status" value="1"/>
</dbReference>
<reference evidence="3" key="1">
    <citation type="journal article" date="2019" name="Int. J. Syst. Evol. Microbiol.">
        <title>The Global Catalogue of Microorganisms (GCM) 10K type strain sequencing project: providing services to taxonomists for standard genome sequencing and annotation.</title>
        <authorList>
            <consortium name="The Broad Institute Genomics Platform"/>
            <consortium name="The Broad Institute Genome Sequencing Center for Infectious Disease"/>
            <person name="Wu L."/>
            <person name="Ma J."/>
        </authorList>
    </citation>
    <scope>NUCLEOTIDE SEQUENCE [LARGE SCALE GENOMIC DNA]</scope>
    <source>
        <strain evidence="3">CCUG 37257</strain>
    </source>
</reference>
<gene>
    <name evidence="2" type="ORF">ACFO3P_16370</name>
</gene>
<evidence type="ECO:0000256" key="1">
    <source>
        <dbReference type="SAM" id="Coils"/>
    </source>
</evidence>
<proteinExistence type="predicted"/>
<keyword evidence="1" id="KW-0175">Coiled coil</keyword>
<dbReference type="Proteomes" id="UP001595988">
    <property type="component" value="Unassembled WGS sequence"/>
</dbReference>
<accession>A0ABV9K1I0</accession>
<comment type="caution">
    <text evidence="2">The sequence shown here is derived from an EMBL/GenBank/DDBJ whole genome shotgun (WGS) entry which is preliminary data.</text>
</comment>
<sequence length="46" mass="5553">MRPKTLNFEQLVDLNRQELLNDEKRISQIEEKLEKKQEAFSGYKKS</sequence>
<name>A0ABV9K1I0_9BACI</name>
<evidence type="ECO:0000313" key="3">
    <source>
        <dbReference type="Proteomes" id="UP001595988"/>
    </source>
</evidence>
<dbReference type="RefSeq" id="WP_289585226.1">
    <property type="nucleotide sequence ID" value="NZ_JBHSFT010000044.1"/>
</dbReference>
<dbReference type="EMBL" id="JBHSFT010000044">
    <property type="protein sequence ID" value="MFC4663753.1"/>
    <property type="molecule type" value="Genomic_DNA"/>
</dbReference>
<evidence type="ECO:0000313" key="2">
    <source>
        <dbReference type="EMBL" id="MFC4663753.1"/>
    </source>
</evidence>
<protein>
    <submittedName>
        <fullName evidence="2">FbpB family small basic protein</fullName>
    </submittedName>
</protein>
<keyword evidence="3" id="KW-1185">Reference proteome</keyword>
<organism evidence="2 3">
    <name type="scientific">Oceanobacillus aidingensis</name>
    <dbReference type="NCBI Taxonomy" id="645964"/>
    <lineage>
        <taxon>Bacteria</taxon>
        <taxon>Bacillati</taxon>
        <taxon>Bacillota</taxon>
        <taxon>Bacilli</taxon>
        <taxon>Bacillales</taxon>
        <taxon>Bacillaceae</taxon>
        <taxon>Oceanobacillus</taxon>
    </lineage>
</organism>